<name>A0ACB6QZG6_9PLEO</name>
<evidence type="ECO:0000313" key="2">
    <source>
        <dbReference type="Proteomes" id="UP000799755"/>
    </source>
</evidence>
<evidence type="ECO:0000313" key="1">
    <source>
        <dbReference type="EMBL" id="KAF2472434.1"/>
    </source>
</evidence>
<organism evidence="1 2">
    <name type="scientific">Lindgomyces ingoldianus</name>
    <dbReference type="NCBI Taxonomy" id="673940"/>
    <lineage>
        <taxon>Eukaryota</taxon>
        <taxon>Fungi</taxon>
        <taxon>Dikarya</taxon>
        <taxon>Ascomycota</taxon>
        <taxon>Pezizomycotina</taxon>
        <taxon>Dothideomycetes</taxon>
        <taxon>Pleosporomycetidae</taxon>
        <taxon>Pleosporales</taxon>
        <taxon>Lindgomycetaceae</taxon>
        <taxon>Lindgomyces</taxon>
    </lineage>
</organism>
<accession>A0ACB6QZG6</accession>
<protein>
    <submittedName>
        <fullName evidence="1">Uncharacterized protein</fullName>
    </submittedName>
</protein>
<dbReference type="Proteomes" id="UP000799755">
    <property type="component" value="Unassembled WGS sequence"/>
</dbReference>
<gene>
    <name evidence="1" type="ORF">BDR25DRAFT_312971</name>
</gene>
<sequence>MLKASSTVPPSVLTDSCTSHKRAEYETLTAYSLGLVEVGSIVYYLEDFPIGPPQEYGSQAAQVGGPGSTTGVKLKGRFGIVVAKAQNDWMEYVGVQATDNFDFHYPSPSKAFEIKFTRCEIKSKASVHLLHRWASLSNQTLAAGNIASELKGDD</sequence>
<keyword evidence="2" id="KW-1185">Reference proteome</keyword>
<proteinExistence type="predicted"/>
<reference evidence="1" key="1">
    <citation type="journal article" date="2020" name="Stud. Mycol.">
        <title>101 Dothideomycetes genomes: a test case for predicting lifestyles and emergence of pathogens.</title>
        <authorList>
            <person name="Haridas S."/>
            <person name="Albert R."/>
            <person name="Binder M."/>
            <person name="Bloem J."/>
            <person name="Labutti K."/>
            <person name="Salamov A."/>
            <person name="Andreopoulos B."/>
            <person name="Baker S."/>
            <person name="Barry K."/>
            <person name="Bills G."/>
            <person name="Bluhm B."/>
            <person name="Cannon C."/>
            <person name="Castanera R."/>
            <person name="Culley D."/>
            <person name="Daum C."/>
            <person name="Ezra D."/>
            <person name="Gonzalez J."/>
            <person name="Henrissat B."/>
            <person name="Kuo A."/>
            <person name="Liang C."/>
            <person name="Lipzen A."/>
            <person name="Lutzoni F."/>
            <person name="Magnuson J."/>
            <person name="Mondo S."/>
            <person name="Nolan M."/>
            <person name="Ohm R."/>
            <person name="Pangilinan J."/>
            <person name="Park H.-J."/>
            <person name="Ramirez L."/>
            <person name="Alfaro M."/>
            <person name="Sun H."/>
            <person name="Tritt A."/>
            <person name="Yoshinaga Y."/>
            <person name="Zwiers L.-H."/>
            <person name="Turgeon B."/>
            <person name="Goodwin S."/>
            <person name="Spatafora J."/>
            <person name="Crous P."/>
            <person name="Grigoriev I."/>
        </authorList>
    </citation>
    <scope>NUCLEOTIDE SEQUENCE</scope>
    <source>
        <strain evidence="1">ATCC 200398</strain>
    </source>
</reference>
<comment type="caution">
    <text evidence="1">The sequence shown here is derived from an EMBL/GenBank/DDBJ whole genome shotgun (WGS) entry which is preliminary data.</text>
</comment>
<dbReference type="EMBL" id="MU003502">
    <property type="protein sequence ID" value="KAF2472434.1"/>
    <property type="molecule type" value="Genomic_DNA"/>
</dbReference>